<dbReference type="PANTHER" id="PTHR24189:SF50">
    <property type="entry name" value="ANKYRIN REPEAT AND SOCS BOX PROTEIN 2"/>
    <property type="match status" value="1"/>
</dbReference>
<dbReference type="InterPro" id="IPR002110">
    <property type="entry name" value="Ankyrin_rpt"/>
</dbReference>
<keyword evidence="5" id="KW-0812">Transmembrane</keyword>
<keyword evidence="5" id="KW-1133">Transmembrane helix</keyword>
<dbReference type="AlphaFoldDB" id="A0A812I1P7"/>
<evidence type="ECO:0000313" key="6">
    <source>
        <dbReference type="EMBL" id="CAE6968926.1"/>
    </source>
</evidence>
<name>A0A812I1P7_9DINO</name>
<reference evidence="6" key="1">
    <citation type="submission" date="2021-02" db="EMBL/GenBank/DDBJ databases">
        <authorList>
            <person name="Dougan E. K."/>
            <person name="Rhodes N."/>
            <person name="Thang M."/>
            <person name="Chan C."/>
        </authorList>
    </citation>
    <scope>NUCLEOTIDE SEQUENCE</scope>
</reference>
<evidence type="ECO:0000256" key="4">
    <source>
        <dbReference type="SAM" id="MobiDB-lite"/>
    </source>
</evidence>
<dbReference type="EMBL" id="CAJNDS010000136">
    <property type="protein sequence ID" value="CAE6968926.1"/>
    <property type="molecule type" value="Genomic_DNA"/>
</dbReference>
<feature type="transmembrane region" description="Helical" evidence="5">
    <location>
        <begin position="585"/>
        <end position="607"/>
    </location>
</feature>
<proteinExistence type="predicted"/>
<dbReference type="InterPro" id="IPR036770">
    <property type="entry name" value="Ankyrin_rpt-contain_sf"/>
</dbReference>
<keyword evidence="1" id="KW-0677">Repeat</keyword>
<keyword evidence="5" id="KW-0472">Membrane</keyword>
<evidence type="ECO:0000256" key="2">
    <source>
        <dbReference type="ARBA" id="ARBA00023043"/>
    </source>
</evidence>
<dbReference type="SUPFAM" id="SSF48403">
    <property type="entry name" value="Ankyrin repeat"/>
    <property type="match status" value="1"/>
</dbReference>
<evidence type="ECO:0000256" key="1">
    <source>
        <dbReference type="ARBA" id="ARBA00022737"/>
    </source>
</evidence>
<feature type="region of interest" description="Disordered" evidence="4">
    <location>
        <begin position="540"/>
        <end position="565"/>
    </location>
</feature>
<sequence>MFVKLVQSSVVWALGVPEPSVDNASHARTQSATLVVWLLGLRTHLAWFSPEMYVCIRTVAKCWQQAKWGGAWDVLFLIQVRSLFGHICRGHTNEVAQTLVFAVCHADAMRGGVRRRTGTDYTMCFRCKQFLQSQYLDLSTAASMSKEEWGGFTDRWLAWNGSSRHAVERNVWATAVDFMSWHRRCIQGCLFGSQTFFLFLSDATLTLKTLHRRDGWQQWEFQCPEPVSHQSVWETCDASWLQVLCARTVHVRLYTVKMSGMGVHTLCLRCGVNGTWWYMRCLLGVAARSKPVFACIGGRCCALAYHHRVRGWVEHESEWPCPGAGTLLGRLKDLVATELKVVHIRLFLHFHVEIELEWPTAFRPLWSGEMHVVVEWSRLPASWLYLMPEAFARDADLFVEDETDAFRDALRSGKLSTVQGMLGGVSEEDAASWCCEALDTSGRTALHHVLVGPDHERTLLLARLLCRQRADPNASDENGISPLHLAAQRGSKHVIRSLLCARADNQQRTMDGRSTVDFAQLNPSPVEAFEVVGWPGKGPELHPLEPKTSKSKSQADSKPVTADVAKADADPSDAIAGSEAAATSLFWPLFASALWFCFLALVSVWVIRLV</sequence>
<accession>A0A812I1P7</accession>
<dbReference type="PANTHER" id="PTHR24189">
    <property type="entry name" value="MYOTROPHIN"/>
    <property type="match status" value="1"/>
</dbReference>
<dbReference type="Gene3D" id="1.25.40.20">
    <property type="entry name" value="Ankyrin repeat-containing domain"/>
    <property type="match status" value="1"/>
</dbReference>
<evidence type="ECO:0000256" key="5">
    <source>
        <dbReference type="SAM" id="Phobius"/>
    </source>
</evidence>
<comment type="caution">
    <text evidence="6">The sequence shown here is derived from an EMBL/GenBank/DDBJ whole genome shotgun (WGS) entry which is preliminary data.</text>
</comment>
<gene>
    <name evidence="6" type="primary">Ank2</name>
    <name evidence="6" type="ORF">SNAT2548_LOCUS2387</name>
</gene>
<dbReference type="Proteomes" id="UP000604046">
    <property type="component" value="Unassembled WGS sequence"/>
</dbReference>
<dbReference type="SMART" id="SM00248">
    <property type="entry name" value="ANK"/>
    <property type="match status" value="2"/>
</dbReference>
<dbReference type="InterPro" id="IPR050745">
    <property type="entry name" value="Multifunctional_regulatory"/>
</dbReference>
<evidence type="ECO:0000256" key="3">
    <source>
        <dbReference type="PROSITE-ProRule" id="PRU00023"/>
    </source>
</evidence>
<organism evidence="6 7">
    <name type="scientific">Symbiodinium natans</name>
    <dbReference type="NCBI Taxonomy" id="878477"/>
    <lineage>
        <taxon>Eukaryota</taxon>
        <taxon>Sar</taxon>
        <taxon>Alveolata</taxon>
        <taxon>Dinophyceae</taxon>
        <taxon>Suessiales</taxon>
        <taxon>Symbiodiniaceae</taxon>
        <taxon>Symbiodinium</taxon>
    </lineage>
</organism>
<dbReference type="PROSITE" id="PS50088">
    <property type="entry name" value="ANK_REPEAT"/>
    <property type="match status" value="1"/>
</dbReference>
<keyword evidence="7" id="KW-1185">Reference proteome</keyword>
<feature type="repeat" description="ANK" evidence="3">
    <location>
        <begin position="478"/>
        <end position="510"/>
    </location>
</feature>
<keyword evidence="2 3" id="KW-0040">ANK repeat</keyword>
<dbReference type="OrthoDB" id="539213at2759"/>
<dbReference type="PROSITE" id="PS50297">
    <property type="entry name" value="ANK_REP_REGION"/>
    <property type="match status" value="1"/>
</dbReference>
<evidence type="ECO:0000313" key="7">
    <source>
        <dbReference type="Proteomes" id="UP000604046"/>
    </source>
</evidence>
<dbReference type="Pfam" id="PF12796">
    <property type="entry name" value="Ank_2"/>
    <property type="match status" value="1"/>
</dbReference>
<protein>
    <submittedName>
        <fullName evidence="6">Ank2 protein</fullName>
    </submittedName>
</protein>